<dbReference type="InterPro" id="IPR007344">
    <property type="entry name" value="GrpB/CoaE"/>
</dbReference>
<organism evidence="1 2">
    <name type="scientific">Fusarium austroafricanum</name>
    <dbReference type="NCBI Taxonomy" id="2364996"/>
    <lineage>
        <taxon>Eukaryota</taxon>
        <taxon>Fungi</taxon>
        <taxon>Dikarya</taxon>
        <taxon>Ascomycota</taxon>
        <taxon>Pezizomycotina</taxon>
        <taxon>Sordariomycetes</taxon>
        <taxon>Hypocreomycetidae</taxon>
        <taxon>Hypocreales</taxon>
        <taxon>Nectriaceae</taxon>
        <taxon>Fusarium</taxon>
        <taxon>Fusarium concolor species complex</taxon>
    </lineage>
</organism>
<dbReference type="Gene3D" id="3.30.460.10">
    <property type="entry name" value="Beta Polymerase, domain 2"/>
    <property type="match status" value="1"/>
</dbReference>
<dbReference type="SUPFAM" id="SSF81301">
    <property type="entry name" value="Nucleotidyltransferase"/>
    <property type="match status" value="1"/>
</dbReference>
<evidence type="ECO:0008006" key="3">
    <source>
        <dbReference type="Google" id="ProtNLM"/>
    </source>
</evidence>
<evidence type="ECO:0000313" key="1">
    <source>
        <dbReference type="EMBL" id="KAF4456695.1"/>
    </source>
</evidence>
<evidence type="ECO:0000313" key="2">
    <source>
        <dbReference type="Proteomes" id="UP000605986"/>
    </source>
</evidence>
<comment type="caution">
    <text evidence="1">The sequence shown here is derived from an EMBL/GenBank/DDBJ whole genome shotgun (WGS) entry which is preliminary data.</text>
</comment>
<dbReference type="InterPro" id="IPR043519">
    <property type="entry name" value="NT_sf"/>
</dbReference>
<protein>
    <recommendedName>
        <fullName evidence="3">GrpB domain protein</fullName>
    </recommendedName>
</protein>
<dbReference type="Proteomes" id="UP000605986">
    <property type="component" value="Unassembled WGS sequence"/>
</dbReference>
<accession>A0A8H4KV45</accession>
<reference evidence="1" key="1">
    <citation type="submission" date="2020-01" db="EMBL/GenBank/DDBJ databases">
        <title>Identification and distribution of gene clusters putatively required for synthesis of sphingolipid metabolism inhibitors in phylogenetically diverse species of the filamentous fungus Fusarium.</title>
        <authorList>
            <person name="Kim H.-S."/>
            <person name="Busman M."/>
            <person name="Brown D.W."/>
            <person name="Divon H."/>
            <person name="Uhlig S."/>
            <person name="Proctor R.H."/>
        </authorList>
    </citation>
    <scope>NUCLEOTIDE SEQUENCE</scope>
    <source>
        <strain evidence="1">NRRL 53441</strain>
    </source>
</reference>
<sequence length="209" mass="24183">MSSQNDQTMTPSIEELLKDFDFQPELVERVAHRKVKHTIAIVEPDPTWPDHFARAKARIESALGDTAVLISHVGSTSVPGLPAKAVIDIDLTVRDIDDEEAYVAQLENAGFHFLLREPHWHGHRLFCDYEPVPTNLHVWGPGSPEVVRHKIFRDWLIRNEHDRKLYEDIKRESSKASLEKGEDVMDYNRRKENVIREILKRAFKDLGYL</sequence>
<dbReference type="PANTHER" id="PTHR34822:SF1">
    <property type="entry name" value="GRPB FAMILY PROTEIN"/>
    <property type="match status" value="1"/>
</dbReference>
<dbReference type="EMBL" id="JAADJG010000048">
    <property type="protein sequence ID" value="KAF4456695.1"/>
    <property type="molecule type" value="Genomic_DNA"/>
</dbReference>
<keyword evidence="2" id="KW-1185">Reference proteome</keyword>
<gene>
    <name evidence="1" type="ORF">F53441_1251</name>
</gene>
<dbReference type="PANTHER" id="PTHR34822">
    <property type="entry name" value="GRPB DOMAIN PROTEIN (AFU_ORTHOLOGUE AFUA_1G01530)"/>
    <property type="match status" value="1"/>
</dbReference>
<dbReference type="Pfam" id="PF04229">
    <property type="entry name" value="GrpB"/>
    <property type="match status" value="1"/>
</dbReference>
<proteinExistence type="predicted"/>
<name>A0A8H4KV45_9HYPO</name>
<dbReference type="AlphaFoldDB" id="A0A8H4KV45"/>
<dbReference type="OrthoDB" id="630895at2759"/>